<proteinExistence type="predicted"/>
<dbReference type="InterPro" id="IPR027267">
    <property type="entry name" value="AH/BAR_dom_sf"/>
</dbReference>
<organism evidence="2">
    <name type="scientific">Arcella intermedia</name>
    <dbReference type="NCBI Taxonomy" id="1963864"/>
    <lineage>
        <taxon>Eukaryota</taxon>
        <taxon>Amoebozoa</taxon>
        <taxon>Tubulinea</taxon>
        <taxon>Elardia</taxon>
        <taxon>Arcellinida</taxon>
        <taxon>Sphaerothecina</taxon>
        <taxon>Arcellidae</taxon>
        <taxon>Arcella</taxon>
    </lineage>
</organism>
<evidence type="ECO:0000259" key="1">
    <source>
        <dbReference type="PROSITE" id="PS50870"/>
    </source>
</evidence>
<reference evidence="2" key="1">
    <citation type="journal article" date="2020" name="J. Eukaryot. Microbiol.">
        <title>De novo Sequencing, Assembly and Annotation of the Transcriptome for the Free-Living Testate Amoeba Arcella intermedia.</title>
        <authorList>
            <person name="Ribeiro G.M."/>
            <person name="Porfirio-Sousa A.L."/>
            <person name="Maurer-Alcala X.X."/>
            <person name="Katz L.A."/>
            <person name="Lahr D.J.G."/>
        </authorList>
    </citation>
    <scope>NUCLEOTIDE SEQUENCE</scope>
</reference>
<dbReference type="AlphaFoldDB" id="A0A6B2LGA9"/>
<dbReference type="EMBL" id="GIBP01007045">
    <property type="protein sequence ID" value="NDV36014.1"/>
    <property type="molecule type" value="Transcribed_RNA"/>
</dbReference>
<dbReference type="PANTHER" id="PTHR12141:SF5">
    <property type="entry name" value="ARFAPTIN"/>
    <property type="match status" value="1"/>
</dbReference>
<dbReference type="GO" id="GO:0005543">
    <property type="term" value="F:phospholipid binding"/>
    <property type="evidence" value="ECO:0007669"/>
    <property type="project" value="TreeGrafter"/>
</dbReference>
<dbReference type="Pfam" id="PF06456">
    <property type="entry name" value="Arfaptin"/>
    <property type="match status" value="1"/>
</dbReference>
<dbReference type="PROSITE" id="PS50870">
    <property type="entry name" value="AH"/>
    <property type="match status" value="1"/>
</dbReference>
<dbReference type="Gene3D" id="1.20.1270.60">
    <property type="entry name" value="Arfaptin homology (AH) domain/BAR domain"/>
    <property type="match status" value="1"/>
</dbReference>
<dbReference type="SMART" id="SM01015">
    <property type="entry name" value="Arfaptin"/>
    <property type="match status" value="1"/>
</dbReference>
<dbReference type="GO" id="GO:0032588">
    <property type="term" value="C:trans-Golgi network membrane"/>
    <property type="evidence" value="ECO:0007669"/>
    <property type="project" value="TreeGrafter"/>
</dbReference>
<dbReference type="InterPro" id="IPR010504">
    <property type="entry name" value="AH_dom"/>
</dbReference>
<name>A0A6B2LGA9_9EUKA</name>
<dbReference type="GO" id="GO:0034315">
    <property type="term" value="P:regulation of Arp2/3 complex-mediated actin nucleation"/>
    <property type="evidence" value="ECO:0007669"/>
    <property type="project" value="TreeGrafter"/>
</dbReference>
<protein>
    <recommendedName>
        <fullName evidence="1">AH domain-containing protein</fullName>
    </recommendedName>
</protein>
<feature type="domain" description="AH" evidence="1">
    <location>
        <begin position="26"/>
        <end position="222"/>
    </location>
</feature>
<dbReference type="PANTHER" id="PTHR12141">
    <property type="entry name" value="ARFAPTIN-RELATED"/>
    <property type="match status" value="1"/>
</dbReference>
<dbReference type="GO" id="GO:0019904">
    <property type="term" value="F:protein domain specific binding"/>
    <property type="evidence" value="ECO:0007669"/>
    <property type="project" value="InterPro"/>
</dbReference>
<dbReference type="SUPFAM" id="SSF103657">
    <property type="entry name" value="BAR/IMD domain-like"/>
    <property type="match status" value="1"/>
</dbReference>
<dbReference type="GO" id="GO:0006886">
    <property type="term" value="P:intracellular protein transport"/>
    <property type="evidence" value="ECO:0007669"/>
    <property type="project" value="TreeGrafter"/>
</dbReference>
<sequence length="226" mass="26256">MFTLFQQSVFVAKHKLMETFSNEPVQVDPELQQEIDKLNSTAEDFTQLYRYSCKLYDDFKTLRTTQKALGNHFYEAGVKEDQRIRQMLQNVGTLHRSLEKESYTITSAMEGLIAGIKTFRTAAVEDTLLNLEKFNKARLEYNGALALIKNLEQFGGGDVEEAKRVAEVYKSDMERFSNDLEIKVEILNQKRVQILEAQMNLYVEGLKQYYIQSAKLMEEFSMDKKQ</sequence>
<evidence type="ECO:0000313" key="2">
    <source>
        <dbReference type="EMBL" id="NDV36014.1"/>
    </source>
</evidence>
<accession>A0A6B2LGA9</accession>
<dbReference type="InterPro" id="IPR030798">
    <property type="entry name" value="Arfaptin_fam"/>
</dbReference>